<dbReference type="InterPro" id="IPR010992">
    <property type="entry name" value="IHF-like_DNA-bd_dom_sf"/>
</dbReference>
<dbReference type="Pfam" id="PF00216">
    <property type="entry name" value="Bac_DNA_binding"/>
    <property type="match status" value="1"/>
</dbReference>
<gene>
    <name evidence="4" type="ORF">G4V39_09100</name>
</gene>
<dbReference type="AlphaFoldDB" id="A0A6G7PXZ0"/>
<keyword evidence="5" id="KW-1185">Reference proteome</keyword>
<organism evidence="4 5">
    <name type="scientific">Thermosulfuriphilus ammonigenes</name>
    <dbReference type="NCBI Taxonomy" id="1936021"/>
    <lineage>
        <taxon>Bacteria</taxon>
        <taxon>Pseudomonadati</taxon>
        <taxon>Thermodesulfobacteriota</taxon>
        <taxon>Thermodesulfobacteria</taxon>
        <taxon>Thermodesulfobacteriales</taxon>
        <taxon>Thermodesulfobacteriaceae</taxon>
        <taxon>Thermosulfuriphilus</taxon>
    </lineage>
</organism>
<dbReference type="Gene3D" id="4.10.520.10">
    <property type="entry name" value="IHF-like DNA-binding proteins"/>
    <property type="match status" value="1"/>
</dbReference>
<dbReference type="PRINTS" id="PR01727">
    <property type="entry name" value="DNABINDINGHU"/>
</dbReference>
<reference evidence="4 5" key="1">
    <citation type="submission" date="2020-02" db="EMBL/GenBank/DDBJ databases">
        <title>Genome analysis of Thermosulfuriphilus ammonigenes ST65T, an anaerobic thermophilic chemolithoautotrophic bacterium isolated from a deep-sea hydrothermal vent.</title>
        <authorList>
            <person name="Slobodkina G."/>
            <person name="Allioux M."/>
            <person name="Merkel A."/>
            <person name="Alain K."/>
            <person name="Jebbar M."/>
            <person name="Slobodkin A."/>
        </authorList>
    </citation>
    <scope>NUCLEOTIDE SEQUENCE [LARGE SCALE GENOMIC DNA]</scope>
    <source>
        <strain evidence="4 5">ST65</strain>
    </source>
</reference>
<evidence type="ECO:0000256" key="2">
    <source>
        <dbReference type="ARBA" id="ARBA00023125"/>
    </source>
</evidence>
<comment type="similarity">
    <text evidence="1 3">Belongs to the bacterial histone-like protein family.</text>
</comment>
<dbReference type="SMART" id="SM00411">
    <property type="entry name" value="BHL"/>
    <property type="match status" value="1"/>
</dbReference>
<sequence length="98" mass="10999">MNKSDLVRELAERTGLSRRQVREAVETILEAIAAALERGEGLEIRGFGSLRVRNRRAYRGRNPRTGESISVAPKKVALFRCGREIKEGLKRLDLGPPE</sequence>
<dbReference type="Proteomes" id="UP000502179">
    <property type="component" value="Chromosome"/>
</dbReference>
<dbReference type="GO" id="GO:0003677">
    <property type="term" value="F:DNA binding"/>
    <property type="evidence" value="ECO:0007669"/>
    <property type="project" value="UniProtKB-KW"/>
</dbReference>
<dbReference type="EMBL" id="CP048877">
    <property type="protein sequence ID" value="QIJ72416.1"/>
    <property type="molecule type" value="Genomic_DNA"/>
</dbReference>
<dbReference type="GO" id="GO:0030527">
    <property type="term" value="F:structural constituent of chromatin"/>
    <property type="evidence" value="ECO:0007669"/>
    <property type="project" value="InterPro"/>
</dbReference>
<keyword evidence="2" id="KW-0238">DNA-binding</keyword>
<name>A0A6G7PXZ0_9BACT</name>
<dbReference type="RefSeq" id="WP_166032633.1">
    <property type="nucleotide sequence ID" value="NZ_CP048877.1"/>
</dbReference>
<dbReference type="CDD" id="cd13836">
    <property type="entry name" value="IHF_B"/>
    <property type="match status" value="1"/>
</dbReference>
<dbReference type="PANTHER" id="PTHR33175">
    <property type="entry name" value="DNA-BINDING PROTEIN HU"/>
    <property type="match status" value="1"/>
</dbReference>
<proteinExistence type="inferred from homology"/>
<dbReference type="InterPro" id="IPR000119">
    <property type="entry name" value="Hist_DNA-bd"/>
</dbReference>
<dbReference type="PANTHER" id="PTHR33175:SF5">
    <property type="entry name" value="INTEGRATION HOST FACTOR SUBUNIT BETA"/>
    <property type="match status" value="1"/>
</dbReference>
<dbReference type="GO" id="GO:0005829">
    <property type="term" value="C:cytosol"/>
    <property type="evidence" value="ECO:0007669"/>
    <property type="project" value="TreeGrafter"/>
</dbReference>
<dbReference type="SUPFAM" id="SSF47729">
    <property type="entry name" value="IHF-like DNA-binding proteins"/>
    <property type="match status" value="1"/>
</dbReference>
<evidence type="ECO:0000313" key="5">
    <source>
        <dbReference type="Proteomes" id="UP000502179"/>
    </source>
</evidence>
<evidence type="ECO:0000313" key="4">
    <source>
        <dbReference type="EMBL" id="QIJ72416.1"/>
    </source>
</evidence>
<protein>
    <submittedName>
        <fullName evidence="4">Integration host factor subunit beta</fullName>
    </submittedName>
</protein>
<dbReference type="KEGG" id="tav:G4V39_09100"/>
<evidence type="ECO:0000256" key="1">
    <source>
        <dbReference type="ARBA" id="ARBA00010529"/>
    </source>
</evidence>
<accession>A0A6G7PXZ0</accession>
<evidence type="ECO:0000256" key="3">
    <source>
        <dbReference type="RuleBase" id="RU003939"/>
    </source>
</evidence>